<evidence type="ECO:0000313" key="1">
    <source>
        <dbReference type="EMBL" id="SVE11487.1"/>
    </source>
</evidence>
<sequence length="39" mass="4516">MKTYFLLQPKNEGWIQNSRFIPLLVGESCRPGKIDLHSV</sequence>
<proteinExistence type="predicted"/>
<accession>A0A383AUG7</accession>
<protein>
    <submittedName>
        <fullName evidence="1">Uncharacterized protein</fullName>
    </submittedName>
</protein>
<name>A0A383AUG7_9ZZZZ</name>
<gene>
    <name evidence="1" type="ORF">METZ01_LOCUS464341</name>
</gene>
<organism evidence="1">
    <name type="scientific">marine metagenome</name>
    <dbReference type="NCBI Taxonomy" id="408172"/>
    <lineage>
        <taxon>unclassified sequences</taxon>
        <taxon>metagenomes</taxon>
        <taxon>ecological metagenomes</taxon>
    </lineage>
</organism>
<reference evidence="1" key="1">
    <citation type="submission" date="2018-05" db="EMBL/GenBank/DDBJ databases">
        <authorList>
            <person name="Lanie J.A."/>
            <person name="Ng W.-L."/>
            <person name="Kazmierczak K.M."/>
            <person name="Andrzejewski T.M."/>
            <person name="Davidsen T.M."/>
            <person name="Wayne K.J."/>
            <person name="Tettelin H."/>
            <person name="Glass J.I."/>
            <person name="Rusch D."/>
            <person name="Podicherti R."/>
            <person name="Tsui H.-C.T."/>
            <person name="Winkler M.E."/>
        </authorList>
    </citation>
    <scope>NUCLEOTIDE SEQUENCE</scope>
</reference>
<dbReference type="AlphaFoldDB" id="A0A383AUG7"/>
<dbReference type="EMBL" id="UINC01195082">
    <property type="protein sequence ID" value="SVE11487.1"/>
    <property type="molecule type" value="Genomic_DNA"/>
</dbReference>
<feature type="non-terminal residue" evidence="1">
    <location>
        <position position="39"/>
    </location>
</feature>